<gene>
    <name evidence="1" type="ORF">STRCI_000901</name>
</gene>
<protein>
    <submittedName>
        <fullName evidence="1">Baseplate assembly protein</fullName>
    </submittedName>
</protein>
<dbReference type="NCBIfam" id="TIGR02243">
    <property type="entry name" value="putative baseplate assembly protein"/>
    <property type="match status" value="1"/>
</dbReference>
<name>A0ABY7K628_9ACTN</name>
<dbReference type="RefSeq" id="WP_269657515.1">
    <property type="nucleotide sequence ID" value="NZ_CP114413.1"/>
</dbReference>
<evidence type="ECO:0000313" key="2">
    <source>
        <dbReference type="Proteomes" id="UP001164439"/>
    </source>
</evidence>
<organism evidence="1 2">
    <name type="scientific">Streptomyces cinnabarinus</name>
    <dbReference type="NCBI Taxonomy" id="67287"/>
    <lineage>
        <taxon>Bacteria</taxon>
        <taxon>Bacillati</taxon>
        <taxon>Actinomycetota</taxon>
        <taxon>Actinomycetes</taxon>
        <taxon>Kitasatosporales</taxon>
        <taxon>Streptomycetaceae</taxon>
        <taxon>Streptomyces</taxon>
    </lineage>
</organism>
<evidence type="ECO:0000313" key="1">
    <source>
        <dbReference type="EMBL" id="WAZ19824.1"/>
    </source>
</evidence>
<sequence length="1026" mass="111879">MSRRTKVRAAQLGGVDAVEVSDDGLLLTVTFLGKAPHGLGPENVRVDGGRRITGITAVDLSVEREEDPELDDRLHVTLDRAGDTSRYRLSLVEADPYGRPGTDPFRGFDQRYHSAEFTFLPDCPTPFDCKEEEHGDGAFPAAPVIDYTARDYDTIRKLLLDRLALTTPDWVERNPADLGMTLVELLAHTGDLISYQQDAVATEAYLDTARRRVSVRRHVRLIDYAMHDGCAARAYVAVETAGDHTLAPGTYRFASVDVRTLDPHDRPEPGTVVDESDLGDLEERGSVEVFEPVVTADPLDLRVAHNAIRLWTWGGETCSLPKGATAATLRDDWVDPETCRDRRLDLRPGDVLILEEVKGPRTGTPGDADPAHRQAVRLVSVTPAVDRIEDQPVLEVTWAAEDALRFPLCLTTRGGRGCLPVEDVTLARGNVVLVDHGRTLTGLPETFTVPQDPAVVAPCDRPAFGCWDPEEGNAPARLISSLTEQTESGALLRPDDIRELFTVVGERPTTRAGLGLQRAGQRHEQVVPGTAYAQAAALRRLLAQSVYPGIRPRFRPLLGRTPVAQAVPFPDPGTIAAGQAERIAAIPGRIRQRLVELWRSARDRDGLGEEEITELTVVYGLKILERLELRRHPERALRELLHRSDRLLDTKLRRVKVLTARARAGTVLDAHIAWEIAHSWGPSYAAGLHPGEPVLRGSATAALAQDPRQALPAVRLHEEDLVWRPRRDLLDCGSRDRYFVGELEDDGRLALRFGDGRHGARPTPGARLTAVYRLGGGTAGNVGAEAINHLVVARDCEHPPAAVVRNPLPATGGSDPEPLEQVRQLAPLDLRRTRLRAVTAEDYATLAGALPGVQRAAAELRWTGSVQEAHIAVDALGSGAPTPELLDAVTQALEAYRRIGHDLVVGPARLVPLDIALTVCALPGHQHGQILAELYRVLGAGRGGFFHPDTQTFGEPVRLSRLVAVAAAVPGVESVQVTRLQRLFEQDRGEREDGVLRLGPLEIATCDNNPDWPENGRLAISLGGAR</sequence>
<dbReference type="Proteomes" id="UP001164439">
    <property type="component" value="Chromosome"/>
</dbReference>
<reference evidence="1" key="1">
    <citation type="submission" date="2022-12" db="EMBL/GenBank/DDBJ databases">
        <authorList>
            <person name="Ruckert C."/>
            <person name="Busche T."/>
            <person name="Kalinowski J."/>
            <person name="Wittmann C."/>
        </authorList>
    </citation>
    <scope>NUCLEOTIDE SEQUENCE</scope>
    <source>
        <strain evidence="1">DSM 40467</strain>
    </source>
</reference>
<dbReference type="InterPro" id="IPR011749">
    <property type="entry name" value="CHP02243"/>
</dbReference>
<dbReference type="EMBL" id="CP114413">
    <property type="protein sequence ID" value="WAZ19824.1"/>
    <property type="molecule type" value="Genomic_DNA"/>
</dbReference>
<keyword evidence="2" id="KW-1185">Reference proteome</keyword>
<accession>A0ABY7K628</accession>
<proteinExistence type="predicted"/>